<comment type="caution">
    <text evidence="5">The sequence shown here is derived from an EMBL/GenBank/DDBJ whole genome shotgun (WGS) entry which is preliminary data.</text>
</comment>
<feature type="compositionally biased region" description="Acidic residues" evidence="4">
    <location>
        <begin position="635"/>
        <end position="646"/>
    </location>
</feature>
<evidence type="ECO:0000256" key="2">
    <source>
        <dbReference type="ARBA" id="ARBA00023043"/>
    </source>
</evidence>
<name>A0ABR3VKF1_HUMIN</name>
<evidence type="ECO:0000313" key="6">
    <source>
        <dbReference type="Proteomes" id="UP001583172"/>
    </source>
</evidence>
<feature type="compositionally biased region" description="Basic and acidic residues" evidence="4">
    <location>
        <begin position="602"/>
        <end position="614"/>
    </location>
</feature>
<feature type="compositionally biased region" description="Basic and acidic residues" evidence="4">
    <location>
        <begin position="1765"/>
        <end position="1776"/>
    </location>
</feature>
<evidence type="ECO:0008006" key="7">
    <source>
        <dbReference type="Google" id="ProtNLM"/>
    </source>
</evidence>
<dbReference type="PROSITE" id="PS50297">
    <property type="entry name" value="ANK_REP_REGION"/>
    <property type="match status" value="3"/>
</dbReference>
<evidence type="ECO:0000256" key="3">
    <source>
        <dbReference type="PROSITE-ProRule" id="PRU00023"/>
    </source>
</evidence>
<sequence>MSPVAPPTLPVPISGLVKHISQHPDTPMTELLEPYRKYEAHLRQTFAQDPDNELLKDPYVNVLPLFTEDTEHIRVRARNLSQESKEEKSKYIMTLPSDMRRPNGSPAVVRSLKDFQHNFNVFSESSLVDLMDWSNVVAAGSSVVNTLLPVPDEYNKSKRSLREFYHEKFCPASDVDLFLYGLTEEQAIEKIRYIEARVRDALLTETTVVRTKHAITICSQYPTRHIQIVLRIYKSISEILTGFDIDCSGAAYDGKQVYCTPRALQSYMTQINHIDLSRRSPSYENRLSKYSHRGFEVYWPDLDRSRIDPTIFERSFQRTLGLARLLVLERLPTAGARDAYMDKRRKERGRPVVSRYHRQLRSLAGNIKDGYEDEVADWITEDDVSNYHTFTIPYGPKFTPKRIEKLCYTRDLLLNAEWNQPDDREVYLHRHPAFFGRFDDVINDCCGFCPEPKTEQEKEIAAEESKVYISGRISFMKDDPGRQEIGSFNPLTDDDWTEMAYIGNTERLCQAIVDGDLDTVVSWLAQEGADPNTRDHTGRTPLHLATMCSTPEIVQALVDAGARLVARLADGRTALHLAAARGNVDILKILLDKSTANEAEYEERKDRLRQKDVKEEEEAGAENEGSGQDGLSDGELVDNEDSEDEGQSMATGSFVKVAKKKGASQDHDLDTSDDAEDEPDFYDINVTSWDIPCTALHYAIIEGHVDVVKTLVQDYGADVLLPVKFVETGDAKGAFLNLLLALALPVEKAQEMVKTLISLGATSAQADMFGATALYRSITSKAESVVDTLLEVDPTGVQAAINHIMITGYSSCDSPLAAAIKLGQSALVSTLLDRGAAPHIDFDTWLKSAKQCTQYNLLRDYDSNVKTYERSTQQPLILALRFSNPEIAIRLLEHGADPNEIDCNSRHGLNEKWISRFRGHSALDIVEWQLSALRHAQATLDQRASSNAPCPEQWDACLATFDEGTYEHWAVSRHIEMLRKRHQSELKKLSNNEPKPEIADGVKEKEEAIATAIAIREKVRDALLSRGAKTFAELYPEHKERLEPPEKRSRSSYTAVKEKEPFKYTFTFQNVDDVTKARHQAYLKLFNAAFHGDLETIKSLTLASWDDAEGKKQAPLKIAVYNRENRDEPFWIAFTRRHYDVAKAILEIARAQYTPREKAKTRYTMHPDDADSDADSDYRSDISDVEAQDSDALPAIYSRIIDAQFTIENIGQVSMQVNNHTKPLEMIGWNWSLQNVIQNNDMEGLKFLLDVCEYWTRQQLEPTDEPSGFYAFPVNEFKRAIILGRVELLGEIIRRTGAGLPLESMVKQTGVEMKVKPRYYQGLTVYGTKRNDWAAAGRGSQTTYSGTTTSPLLLAAFAGSVESVKWFLSDEPLKEYLAFANSKAAREDAKLKHLAQAPGGFSVAIKKWLNNEKDLVLHAAIHAPPSKRATETVAHLVKTQPSLLEVRAGNGATPLFIAYKLGRSDAAKILIDAGADQTVRTWQRNNILHAALHATPNPELLKPMLDLLDRDVLVSTMTERNRIESGGRTPLHQYLANTNFGNDAVKYAIRMLRLFVSIDSDATKQALRMLDGAGDTPLHTLVSKSAPRGPIRTIIDIDPSLLFCESAVGRTPAEVAHDKFLASFVQKPYSSTYHQSANEVVRMAERPAEWFAEQKKLEEKKKQQLSVGPEPREHESEKQEAKIWRIFAEALVRIAQEMGSDMPLKRTLVSLRAASFVAKRLGDKHVRERYQFKLVDRTKKQPNEEESSGSGDDGLDVESVTTESHASEVDGVDVKLRSSTPAGTAECAAKPVEKPRRRMRNDVITIKWSETNAAWAQPKKEEGECDSETKSTTTTTVTSSSEDSDDSDDE</sequence>
<dbReference type="InterPro" id="IPR002110">
    <property type="entry name" value="Ankyrin_rpt"/>
</dbReference>
<feature type="region of interest" description="Disordered" evidence="4">
    <location>
        <begin position="1157"/>
        <end position="1180"/>
    </location>
</feature>
<organism evidence="5 6">
    <name type="scientific">Humicola insolens</name>
    <name type="common">Soft-rot fungus</name>
    <dbReference type="NCBI Taxonomy" id="85995"/>
    <lineage>
        <taxon>Eukaryota</taxon>
        <taxon>Fungi</taxon>
        <taxon>Dikarya</taxon>
        <taxon>Ascomycota</taxon>
        <taxon>Pezizomycotina</taxon>
        <taxon>Sordariomycetes</taxon>
        <taxon>Sordariomycetidae</taxon>
        <taxon>Sordariales</taxon>
        <taxon>Chaetomiaceae</taxon>
        <taxon>Mycothermus</taxon>
    </lineage>
</organism>
<evidence type="ECO:0000256" key="4">
    <source>
        <dbReference type="SAM" id="MobiDB-lite"/>
    </source>
</evidence>
<dbReference type="Pfam" id="PF12796">
    <property type="entry name" value="Ank_2"/>
    <property type="match status" value="1"/>
</dbReference>
<keyword evidence="2 3" id="KW-0040">ANK repeat</keyword>
<dbReference type="PANTHER" id="PTHR24198">
    <property type="entry name" value="ANKYRIN REPEAT AND PROTEIN KINASE DOMAIN-CONTAINING PROTEIN"/>
    <property type="match status" value="1"/>
</dbReference>
<keyword evidence="1" id="KW-0677">Repeat</keyword>
<feature type="repeat" description="ANK" evidence="3">
    <location>
        <begin position="570"/>
        <end position="602"/>
    </location>
</feature>
<dbReference type="PROSITE" id="PS50088">
    <property type="entry name" value="ANK_REPEAT"/>
    <property type="match status" value="4"/>
</dbReference>
<evidence type="ECO:0000313" key="5">
    <source>
        <dbReference type="EMBL" id="KAL1842363.1"/>
    </source>
</evidence>
<dbReference type="Proteomes" id="UP001583172">
    <property type="component" value="Unassembled WGS sequence"/>
</dbReference>
<proteinExistence type="predicted"/>
<protein>
    <recommendedName>
        <fullName evidence="7">Ankyrin repeat protein</fullName>
    </recommendedName>
</protein>
<dbReference type="PRINTS" id="PR01415">
    <property type="entry name" value="ANKYRIN"/>
</dbReference>
<dbReference type="SUPFAM" id="SSF48403">
    <property type="entry name" value="Ankyrin repeat"/>
    <property type="match status" value="2"/>
</dbReference>
<feature type="compositionally biased region" description="Low complexity" evidence="4">
    <location>
        <begin position="1830"/>
        <end position="1841"/>
    </location>
</feature>
<dbReference type="SMART" id="SM00248">
    <property type="entry name" value="ANK"/>
    <property type="match status" value="12"/>
</dbReference>
<feature type="repeat" description="ANK" evidence="3">
    <location>
        <begin position="537"/>
        <end position="569"/>
    </location>
</feature>
<dbReference type="PANTHER" id="PTHR24198:SF165">
    <property type="entry name" value="ANKYRIN REPEAT-CONTAINING PROTEIN-RELATED"/>
    <property type="match status" value="1"/>
</dbReference>
<feature type="repeat" description="ANK" evidence="3">
    <location>
        <begin position="1450"/>
        <end position="1482"/>
    </location>
</feature>
<feature type="region of interest" description="Disordered" evidence="4">
    <location>
        <begin position="599"/>
        <end position="650"/>
    </location>
</feature>
<dbReference type="Pfam" id="PF26128">
    <property type="entry name" value="Gad2"/>
    <property type="match status" value="1"/>
</dbReference>
<evidence type="ECO:0000256" key="1">
    <source>
        <dbReference type="ARBA" id="ARBA00022737"/>
    </source>
</evidence>
<dbReference type="Gene3D" id="1.25.40.20">
    <property type="entry name" value="Ankyrin repeat-containing domain"/>
    <property type="match status" value="4"/>
</dbReference>
<dbReference type="EMBL" id="JAZGSY010000045">
    <property type="protein sequence ID" value="KAL1842363.1"/>
    <property type="molecule type" value="Genomic_DNA"/>
</dbReference>
<feature type="region of interest" description="Disordered" evidence="4">
    <location>
        <begin position="1737"/>
        <end position="1850"/>
    </location>
</feature>
<gene>
    <name evidence="5" type="ORF">VTJ49DRAFT_5428</name>
</gene>
<feature type="repeat" description="ANK" evidence="3">
    <location>
        <begin position="871"/>
        <end position="903"/>
    </location>
</feature>
<dbReference type="InterPro" id="IPR036770">
    <property type="entry name" value="Ankyrin_rpt-contain_sf"/>
</dbReference>
<feature type="compositionally biased region" description="Basic and acidic residues" evidence="4">
    <location>
        <begin position="1157"/>
        <end position="1169"/>
    </location>
</feature>
<reference evidence="5 6" key="1">
    <citation type="journal article" date="2024" name="Commun. Biol.">
        <title>Comparative genomic analysis of thermophilic fungi reveals convergent evolutionary adaptations and gene losses.</title>
        <authorList>
            <person name="Steindorff A.S."/>
            <person name="Aguilar-Pontes M.V."/>
            <person name="Robinson A.J."/>
            <person name="Andreopoulos B."/>
            <person name="LaButti K."/>
            <person name="Kuo A."/>
            <person name="Mondo S."/>
            <person name="Riley R."/>
            <person name="Otillar R."/>
            <person name="Haridas S."/>
            <person name="Lipzen A."/>
            <person name="Grimwood J."/>
            <person name="Schmutz J."/>
            <person name="Clum A."/>
            <person name="Reid I.D."/>
            <person name="Moisan M.C."/>
            <person name="Butler G."/>
            <person name="Nguyen T.T.M."/>
            <person name="Dewar K."/>
            <person name="Conant G."/>
            <person name="Drula E."/>
            <person name="Henrissat B."/>
            <person name="Hansel C."/>
            <person name="Singer S."/>
            <person name="Hutchinson M.I."/>
            <person name="de Vries R.P."/>
            <person name="Natvig D.O."/>
            <person name="Powell A.J."/>
            <person name="Tsang A."/>
            <person name="Grigoriev I.V."/>
        </authorList>
    </citation>
    <scope>NUCLEOTIDE SEQUENCE [LARGE SCALE GENOMIC DNA]</scope>
    <source>
        <strain evidence="5 6">CBS 620.91</strain>
    </source>
</reference>
<dbReference type="Pfam" id="PF00023">
    <property type="entry name" value="Ank"/>
    <property type="match status" value="1"/>
</dbReference>
<keyword evidence="6" id="KW-1185">Reference proteome</keyword>
<accession>A0ABR3VKF1</accession>